<dbReference type="InterPro" id="IPR033480">
    <property type="entry name" value="sCache_2"/>
</dbReference>
<feature type="domain" description="Methyl-accepting transducer" evidence="11">
    <location>
        <begin position="270"/>
        <end position="499"/>
    </location>
</feature>
<dbReference type="SMART" id="SM01049">
    <property type="entry name" value="Cache_2"/>
    <property type="match status" value="1"/>
</dbReference>
<feature type="domain" description="HAMP" evidence="12">
    <location>
        <begin position="224"/>
        <end position="265"/>
    </location>
</feature>
<comment type="subcellular location">
    <subcellularLocation>
        <location evidence="1">Cell membrane</location>
        <topology evidence="1">Multi-pass membrane protein</topology>
    </subcellularLocation>
</comment>
<comment type="similarity">
    <text evidence="7">Belongs to the methyl-accepting chemotaxis (MCP) protein family.</text>
</comment>
<dbReference type="SUPFAM" id="SSF58104">
    <property type="entry name" value="Methyl-accepting chemotaxis protein (MCP) signaling domain"/>
    <property type="match status" value="1"/>
</dbReference>
<protein>
    <submittedName>
        <fullName evidence="13">Methyl-accepting chemotaxis protein</fullName>
    </submittedName>
</protein>
<dbReference type="Pfam" id="PF00015">
    <property type="entry name" value="MCPsignal"/>
    <property type="match status" value="1"/>
</dbReference>
<dbReference type="PROSITE" id="PS50111">
    <property type="entry name" value="CHEMOTAXIS_TRANSDUC_2"/>
    <property type="match status" value="1"/>
</dbReference>
<keyword evidence="4 10" id="KW-0812">Transmembrane</keyword>
<dbReference type="GO" id="GO:0007165">
    <property type="term" value="P:signal transduction"/>
    <property type="evidence" value="ECO:0007669"/>
    <property type="project" value="UniProtKB-KW"/>
</dbReference>
<dbReference type="OrthoDB" id="8555762at2"/>
<dbReference type="PANTHER" id="PTHR43531">
    <property type="entry name" value="PROTEIN ICFG"/>
    <property type="match status" value="1"/>
</dbReference>
<name>A0A158JQE8_9BURK</name>
<reference evidence="13 14" key="1">
    <citation type="submission" date="2016-01" db="EMBL/GenBank/DDBJ databases">
        <authorList>
            <person name="Oliw E.H."/>
        </authorList>
    </citation>
    <scope>NUCLEOTIDE SEQUENCE [LARGE SCALE GENOMIC DNA]</scope>
    <source>
        <strain evidence="13">LMG 27134</strain>
    </source>
</reference>
<sequence length="515" mass="54932">MDRLGISAKLWLAVSVMWVGLIVLGTWSALESRSTMLIERSAGVRNVVQSAVSITEDYVKRAERGEMSTADAQREALAQLSTMRYGNDGYLAIFDAQPVILMIGNASLKKLVGQNVGARTDPTGKHFYANFIETGDGGGGYVKYIGTLPSGESAEKASYVAPVKQWGWYVSSGVFLNDVQHQFYTNLAKYFAMVIGVGAVVSVVMLVIIRTVSRSLGGEPAYAAEVVARIAQGDLTTPIKVRPADMTSLLFAMSTMQKNLGRIVGNVRDGTDAMRTASREIATGNTDLSQRTEEQAASLEQTAASIEQLTETVKQTAENARAADEMTKNAASIAQQGKSMVDEVVTTMDAIITESQKMYEIIGVIEGIAFQTNILALNAAVEAARAGGQGRGFAVVASEVRLLAQRSAVAANEIKGLIETSNEKVSAGSQVVGRAGNAMRDVSQAVNQVTHVMSEISAASYQQSTGIEQVNRAVMHIDEMTQQNAALVEQAAAAANSLEDQAQALQLAVEVFRLA</sequence>
<evidence type="ECO:0000256" key="9">
    <source>
        <dbReference type="SAM" id="Coils"/>
    </source>
</evidence>
<dbReference type="InterPro" id="IPR004090">
    <property type="entry name" value="Chemotax_Me-accpt_rcpt"/>
</dbReference>
<gene>
    <name evidence="13" type="ORF">AWB69_08374</name>
</gene>
<evidence type="ECO:0000259" key="11">
    <source>
        <dbReference type="PROSITE" id="PS50111"/>
    </source>
</evidence>
<proteinExistence type="inferred from homology"/>
<dbReference type="EMBL" id="FCOK02000103">
    <property type="protein sequence ID" value="SAL70570.1"/>
    <property type="molecule type" value="Genomic_DNA"/>
</dbReference>
<evidence type="ECO:0000256" key="4">
    <source>
        <dbReference type="ARBA" id="ARBA00022692"/>
    </source>
</evidence>
<organism evidence="13 14">
    <name type="scientific">Caballeronia udeis</name>
    <dbReference type="NCBI Taxonomy" id="1232866"/>
    <lineage>
        <taxon>Bacteria</taxon>
        <taxon>Pseudomonadati</taxon>
        <taxon>Pseudomonadota</taxon>
        <taxon>Betaproteobacteria</taxon>
        <taxon>Burkholderiales</taxon>
        <taxon>Burkholderiaceae</taxon>
        <taxon>Caballeronia</taxon>
    </lineage>
</organism>
<evidence type="ECO:0000256" key="5">
    <source>
        <dbReference type="ARBA" id="ARBA00022989"/>
    </source>
</evidence>
<keyword evidence="5 10" id="KW-1133">Transmembrane helix</keyword>
<dbReference type="Proteomes" id="UP000054683">
    <property type="component" value="Unassembled WGS sequence"/>
</dbReference>
<dbReference type="Gene3D" id="1.10.287.950">
    <property type="entry name" value="Methyl-accepting chemotaxis protein"/>
    <property type="match status" value="1"/>
</dbReference>
<evidence type="ECO:0000256" key="6">
    <source>
        <dbReference type="ARBA" id="ARBA00023136"/>
    </source>
</evidence>
<dbReference type="CDD" id="cd11386">
    <property type="entry name" value="MCP_signal"/>
    <property type="match status" value="1"/>
</dbReference>
<dbReference type="PRINTS" id="PR00260">
    <property type="entry name" value="CHEMTRNSDUCR"/>
</dbReference>
<evidence type="ECO:0000256" key="1">
    <source>
        <dbReference type="ARBA" id="ARBA00004651"/>
    </source>
</evidence>
<dbReference type="Pfam" id="PF17200">
    <property type="entry name" value="sCache_2"/>
    <property type="match status" value="1"/>
</dbReference>
<feature type="coiled-coil region" evidence="9">
    <location>
        <begin position="289"/>
        <end position="326"/>
    </location>
</feature>
<feature type="coiled-coil region" evidence="9">
    <location>
        <begin position="477"/>
        <end position="508"/>
    </location>
</feature>
<dbReference type="Gene3D" id="3.30.450.20">
    <property type="entry name" value="PAS domain"/>
    <property type="match status" value="1"/>
</dbReference>
<dbReference type="PANTHER" id="PTHR43531:SF14">
    <property type="entry name" value="METHYL-ACCEPTING CHEMOTAXIS PROTEIN I-RELATED"/>
    <property type="match status" value="1"/>
</dbReference>
<keyword evidence="6 10" id="KW-0472">Membrane</keyword>
<keyword evidence="8" id="KW-0807">Transducer</keyword>
<feature type="transmembrane region" description="Helical" evidence="10">
    <location>
        <begin position="190"/>
        <end position="209"/>
    </location>
</feature>
<evidence type="ECO:0000256" key="7">
    <source>
        <dbReference type="ARBA" id="ARBA00029447"/>
    </source>
</evidence>
<keyword evidence="2" id="KW-1003">Cell membrane</keyword>
<keyword evidence="3" id="KW-0488">Methylation</keyword>
<dbReference type="InterPro" id="IPR003660">
    <property type="entry name" value="HAMP_dom"/>
</dbReference>
<dbReference type="FunFam" id="1.10.287.950:FF:000001">
    <property type="entry name" value="Methyl-accepting chemotaxis sensory transducer"/>
    <property type="match status" value="1"/>
</dbReference>
<evidence type="ECO:0000256" key="2">
    <source>
        <dbReference type="ARBA" id="ARBA00022475"/>
    </source>
</evidence>
<dbReference type="AlphaFoldDB" id="A0A158JQE8"/>
<evidence type="ECO:0000256" key="3">
    <source>
        <dbReference type="ARBA" id="ARBA00022481"/>
    </source>
</evidence>
<evidence type="ECO:0000313" key="13">
    <source>
        <dbReference type="EMBL" id="SAL70570.1"/>
    </source>
</evidence>
<dbReference type="GO" id="GO:0006935">
    <property type="term" value="P:chemotaxis"/>
    <property type="evidence" value="ECO:0007669"/>
    <property type="project" value="InterPro"/>
</dbReference>
<feature type="transmembrane region" description="Helical" evidence="10">
    <location>
        <begin position="6"/>
        <end position="30"/>
    </location>
</feature>
<keyword evidence="9" id="KW-0175">Coiled coil</keyword>
<dbReference type="InterPro" id="IPR051310">
    <property type="entry name" value="MCP_chemotaxis"/>
</dbReference>
<dbReference type="InterPro" id="IPR004089">
    <property type="entry name" value="MCPsignal_dom"/>
</dbReference>
<dbReference type="PROSITE" id="PS50885">
    <property type="entry name" value="HAMP"/>
    <property type="match status" value="1"/>
</dbReference>
<dbReference type="SMART" id="SM00283">
    <property type="entry name" value="MA"/>
    <property type="match status" value="1"/>
</dbReference>
<accession>A0A158JQE8</accession>
<dbReference type="GO" id="GO:0004888">
    <property type="term" value="F:transmembrane signaling receptor activity"/>
    <property type="evidence" value="ECO:0007669"/>
    <property type="project" value="InterPro"/>
</dbReference>
<evidence type="ECO:0000256" key="8">
    <source>
        <dbReference type="PROSITE-ProRule" id="PRU00284"/>
    </source>
</evidence>
<dbReference type="GO" id="GO:0005886">
    <property type="term" value="C:plasma membrane"/>
    <property type="evidence" value="ECO:0007669"/>
    <property type="project" value="UniProtKB-SubCell"/>
</dbReference>
<evidence type="ECO:0000313" key="14">
    <source>
        <dbReference type="Proteomes" id="UP000054683"/>
    </source>
</evidence>
<evidence type="ECO:0000256" key="10">
    <source>
        <dbReference type="SAM" id="Phobius"/>
    </source>
</evidence>
<evidence type="ECO:0000259" key="12">
    <source>
        <dbReference type="PROSITE" id="PS50885"/>
    </source>
</evidence>